<proteinExistence type="predicted"/>
<dbReference type="InterPro" id="IPR032320">
    <property type="entry name" value="GH18_BT1044-like"/>
</dbReference>
<reference evidence="1" key="1">
    <citation type="submission" date="2021-07" db="EMBL/GenBank/DDBJ databases">
        <title>Genomic diversity and antimicrobial resistance of Prevotella spp. isolated from chronic lung disease airways.</title>
        <authorList>
            <person name="Webb K.A."/>
            <person name="Olagoke O.S."/>
            <person name="Baird T."/>
            <person name="Neill J."/>
            <person name="Pham A."/>
            <person name="Wells T.J."/>
            <person name="Ramsay K.A."/>
            <person name="Bell S.C."/>
            <person name="Sarovich D.S."/>
            <person name="Price E.P."/>
        </authorList>
    </citation>
    <scope>NUCLEOTIDE SEQUENCE</scope>
    <source>
        <strain evidence="1">SCHI0047.S.3</strain>
    </source>
</reference>
<accession>A0AAW4NPW7</accession>
<evidence type="ECO:0000313" key="1">
    <source>
        <dbReference type="EMBL" id="MBW4866289.1"/>
    </source>
</evidence>
<protein>
    <submittedName>
        <fullName evidence="1">Endoglycosidase</fullName>
    </submittedName>
</protein>
<dbReference type="PROSITE" id="PS51257">
    <property type="entry name" value="PROKAR_LIPOPROTEIN"/>
    <property type="match status" value="1"/>
</dbReference>
<comment type="caution">
    <text evidence="1">The sequence shown here is derived from an EMBL/GenBank/DDBJ whole genome shotgun (WGS) entry which is preliminary data.</text>
</comment>
<sequence length="339" mass="38510">MYTKNIIKSFVAFTVATISLASCNTEVEPLEIVKPEAKSEQYYADLRAYKQRNDHEVFFGWFGGWNTKSANMRGSLRSVPDSVDIISIWSGTYDREDLEYVQKVKGTRVTFTIFAHKIPKAFMGGENKDQVTREGIERYAVSLVDTMKAYGYQGIDLDYEPGYQDPAGGPFTGPLVGPSYVYPDYRDNMEIFVKKLGEFIGPKSGTQYLLIIDGVPYDVKPELAEYFNYGVVQAYNSSSASNLQSRFNRAASRGWKPEQYIFAETFEGPNAATGGIRHRLEDGTYVPSLRGMAEFLPIYNGKKATRKGGCGTYHMENDYYNWPNYKFTRQAIQIMQNHR</sequence>
<evidence type="ECO:0000313" key="2">
    <source>
        <dbReference type="Proteomes" id="UP001196873"/>
    </source>
</evidence>
<name>A0AAW4NPW7_9BACT</name>
<dbReference type="Proteomes" id="UP001196873">
    <property type="component" value="Unassembled WGS sequence"/>
</dbReference>
<dbReference type="EMBL" id="JAHXRF010000014">
    <property type="protein sequence ID" value="MBW4866289.1"/>
    <property type="molecule type" value="Genomic_DNA"/>
</dbReference>
<dbReference type="AlphaFoldDB" id="A0AAW4NPW7"/>
<organism evidence="1 2">
    <name type="scientific">Segatella salivae</name>
    <dbReference type="NCBI Taxonomy" id="228604"/>
    <lineage>
        <taxon>Bacteria</taxon>
        <taxon>Pseudomonadati</taxon>
        <taxon>Bacteroidota</taxon>
        <taxon>Bacteroidia</taxon>
        <taxon>Bacteroidales</taxon>
        <taxon>Prevotellaceae</taxon>
        <taxon>Segatella</taxon>
    </lineage>
</organism>
<dbReference type="Pfam" id="PF16141">
    <property type="entry name" value="GH18_BT1044-like"/>
    <property type="match status" value="1"/>
</dbReference>
<gene>
    <name evidence="1" type="ORF">KZY68_09790</name>
</gene>
<dbReference type="RefSeq" id="WP_219426246.1">
    <property type="nucleotide sequence ID" value="NZ_JAHXQY010000014.1"/>
</dbReference>